<feature type="chain" id="PRO_5027011063" evidence="1">
    <location>
        <begin position="23"/>
        <end position="101"/>
    </location>
</feature>
<protein>
    <submittedName>
        <fullName evidence="2">Uncharacterized protein</fullName>
    </submittedName>
</protein>
<reference evidence="2 3" key="1">
    <citation type="submission" date="2019-12" db="EMBL/GenBank/DDBJ databases">
        <title>Shewanella insulae sp. nov., isolated from a tidal flat.</title>
        <authorList>
            <person name="Yoon J.-H."/>
        </authorList>
    </citation>
    <scope>NUCLEOTIDE SEQUENCE [LARGE SCALE GENOMIC DNA]</scope>
    <source>
        <strain evidence="2 3">JBTF-M18</strain>
    </source>
</reference>
<evidence type="ECO:0000313" key="3">
    <source>
        <dbReference type="Proteomes" id="UP000474778"/>
    </source>
</evidence>
<evidence type="ECO:0000313" key="2">
    <source>
        <dbReference type="EMBL" id="MXR70410.1"/>
    </source>
</evidence>
<proteinExistence type="predicted"/>
<feature type="signal peptide" evidence="1">
    <location>
        <begin position="1"/>
        <end position="22"/>
    </location>
</feature>
<keyword evidence="1" id="KW-0732">Signal</keyword>
<name>A0A6L7I2B1_9GAMM</name>
<evidence type="ECO:0000256" key="1">
    <source>
        <dbReference type="SAM" id="SignalP"/>
    </source>
</evidence>
<keyword evidence="3" id="KW-1185">Reference proteome</keyword>
<dbReference type="Proteomes" id="UP000474778">
    <property type="component" value="Unassembled WGS sequence"/>
</dbReference>
<organism evidence="2 3">
    <name type="scientific">Shewanella insulae</name>
    <dbReference type="NCBI Taxonomy" id="2681496"/>
    <lineage>
        <taxon>Bacteria</taxon>
        <taxon>Pseudomonadati</taxon>
        <taxon>Pseudomonadota</taxon>
        <taxon>Gammaproteobacteria</taxon>
        <taxon>Alteromonadales</taxon>
        <taxon>Shewanellaceae</taxon>
        <taxon>Shewanella</taxon>
    </lineage>
</organism>
<dbReference type="EMBL" id="WRPA01000019">
    <property type="protein sequence ID" value="MXR70410.1"/>
    <property type="molecule type" value="Genomic_DNA"/>
</dbReference>
<dbReference type="RefSeq" id="WP_160798438.1">
    <property type="nucleotide sequence ID" value="NZ_CANMWR010000009.1"/>
</dbReference>
<gene>
    <name evidence="2" type="ORF">GNT65_17265</name>
</gene>
<accession>A0A6L7I2B1</accession>
<sequence length="101" mass="11125">MNKMFPTALLLLSSTISGATFANFTAIECNDCSATAAQQQATKALANQETKSIYVVDFVNYNVKKFKQDGDAVSTTTMTLSENLQVNNHYAHRKVNLRSID</sequence>
<comment type="caution">
    <text evidence="2">The sequence shown here is derived from an EMBL/GenBank/DDBJ whole genome shotgun (WGS) entry which is preliminary data.</text>
</comment>
<dbReference type="AlphaFoldDB" id="A0A6L7I2B1"/>